<evidence type="ECO:0000259" key="3">
    <source>
        <dbReference type="SMART" id="SM00563"/>
    </source>
</evidence>
<evidence type="ECO:0000313" key="7">
    <source>
        <dbReference type="Proteomes" id="UP001243856"/>
    </source>
</evidence>
<dbReference type="Proteomes" id="UP001243856">
    <property type="component" value="Unassembled WGS sequence"/>
</dbReference>
<dbReference type="Proteomes" id="UP001226160">
    <property type="component" value="Unassembled WGS sequence"/>
</dbReference>
<accession>A0AAP4F7L3</accession>
<dbReference type="SUPFAM" id="SSF69593">
    <property type="entry name" value="Glycerol-3-phosphate (1)-acyltransferase"/>
    <property type="match status" value="1"/>
</dbReference>
<evidence type="ECO:0000313" key="5">
    <source>
        <dbReference type="EMBL" id="MDK4327115.1"/>
    </source>
</evidence>
<comment type="caution">
    <text evidence="5">The sequence shown here is derived from an EMBL/GenBank/DDBJ whole genome shotgun (WGS) entry which is preliminary data.</text>
</comment>
<dbReference type="AlphaFoldDB" id="A0AAP4F7L3"/>
<dbReference type="GO" id="GO:0005886">
    <property type="term" value="C:plasma membrane"/>
    <property type="evidence" value="ECO:0007669"/>
    <property type="project" value="TreeGrafter"/>
</dbReference>
<protein>
    <submittedName>
        <fullName evidence="5">Lysophospholipid acyltransferase family protein</fullName>
    </submittedName>
</protein>
<dbReference type="PANTHER" id="PTHR10434">
    <property type="entry name" value="1-ACYL-SN-GLYCEROL-3-PHOSPHATE ACYLTRANSFERASE"/>
    <property type="match status" value="1"/>
</dbReference>
<dbReference type="EMBL" id="JASNVP010000018">
    <property type="protein sequence ID" value="MDK4327115.1"/>
    <property type="molecule type" value="Genomic_DNA"/>
</dbReference>
<gene>
    <name evidence="4" type="ORF">QPX45_08330</name>
    <name evidence="5" type="ORF">QPX54_11455</name>
</gene>
<evidence type="ECO:0000256" key="2">
    <source>
        <dbReference type="ARBA" id="ARBA00023315"/>
    </source>
</evidence>
<proteinExistence type="predicted"/>
<dbReference type="GeneID" id="64187606"/>
<keyword evidence="1" id="KW-0808">Transferase</keyword>
<dbReference type="GO" id="GO:0006654">
    <property type="term" value="P:phosphatidic acid biosynthetic process"/>
    <property type="evidence" value="ECO:0007669"/>
    <property type="project" value="TreeGrafter"/>
</dbReference>
<dbReference type="EMBL" id="JASNVK010000014">
    <property type="protein sequence ID" value="MDK4301242.1"/>
    <property type="molecule type" value="Genomic_DNA"/>
</dbReference>
<dbReference type="GO" id="GO:0003841">
    <property type="term" value="F:1-acylglycerol-3-phosphate O-acyltransferase activity"/>
    <property type="evidence" value="ECO:0007669"/>
    <property type="project" value="TreeGrafter"/>
</dbReference>
<dbReference type="Pfam" id="PF01553">
    <property type="entry name" value="Acyltransferase"/>
    <property type="match status" value="1"/>
</dbReference>
<dbReference type="PANTHER" id="PTHR10434:SF11">
    <property type="entry name" value="1-ACYL-SN-GLYCEROL-3-PHOSPHATE ACYLTRANSFERASE"/>
    <property type="match status" value="1"/>
</dbReference>
<feature type="domain" description="Phospholipid/glycerol acyltransferase" evidence="3">
    <location>
        <begin position="38"/>
        <end position="157"/>
    </location>
</feature>
<dbReference type="SMART" id="SM00563">
    <property type="entry name" value="PlsC"/>
    <property type="match status" value="1"/>
</dbReference>
<sequence>MNNGWYRFFKYVLIGPWLRVWNRPFTEGLDNVPRQGSAMFVSNHQAVMDSFYLPLICPRQLTFPAKKEYFTGTGFVGAIQRFFFTSVGQVPIDRTAKDAGDALIDTAKTVFARDDILGIYPEGTRSPDGRIYRGRTGMARIAMATNVDVIPVAMINTAQANPIGSWIPRPARVGVRFGKAISPHKWADEHGLNPEDHQTMREFTDFVMRELAELTGTEYVDRYASEVKDSLQAGNGYPEGTEPNRA</sequence>
<dbReference type="InterPro" id="IPR002123">
    <property type="entry name" value="Plipid/glycerol_acylTrfase"/>
</dbReference>
<evidence type="ECO:0000313" key="6">
    <source>
        <dbReference type="Proteomes" id="UP001226160"/>
    </source>
</evidence>
<keyword evidence="2 5" id="KW-0012">Acyltransferase</keyword>
<name>A0AAP4F7L3_9CORY</name>
<organism evidence="5 6">
    <name type="scientific">Corynebacterium propinquum</name>
    <dbReference type="NCBI Taxonomy" id="43769"/>
    <lineage>
        <taxon>Bacteria</taxon>
        <taxon>Bacillati</taxon>
        <taxon>Actinomycetota</taxon>
        <taxon>Actinomycetes</taxon>
        <taxon>Mycobacteriales</taxon>
        <taxon>Corynebacteriaceae</taxon>
        <taxon>Corynebacterium</taxon>
    </lineage>
</organism>
<evidence type="ECO:0000256" key="1">
    <source>
        <dbReference type="ARBA" id="ARBA00022679"/>
    </source>
</evidence>
<reference evidence="5 7" key="1">
    <citation type="submission" date="2023-05" db="EMBL/GenBank/DDBJ databases">
        <title>Metabolic capabilities are highly conserved among human nasal-associated Corynebacterium species in pangenomic analyses.</title>
        <authorList>
            <person name="Tran T.H."/>
            <person name="Roberts A.Q."/>
            <person name="Escapa I.F."/>
            <person name="Gao W."/>
            <person name="Conlan S."/>
            <person name="Kong H."/>
            <person name="Segre J.A."/>
            <person name="Kelly M.S."/>
            <person name="Lemon K.P."/>
        </authorList>
    </citation>
    <scope>NUCLEOTIDE SEQUENCE</scope>
    <source>
        <strain evidence="5">KPL2654</strain>
        <strain evidence="4 7">KPL2811</strain>
    </source>
</reference>
<dbReference type="RefSeq" id="WP_018120482.1">
    <property type="nucleotide sequence ID" value="NZ_CBCRTU010000001.1"/>
</dbReference>
<evidence type="ECO:0000313" key="4">
    <source>
        <dbReference type="EMBL" id="MDK4301242.1"/>
    </source>
</evidence>
<dbReference type="CDD" id="cd07989">
    <property type="entry name" value="LPLAT_AGPAT-like"/>
    <property type="match status" value="1"/>
</dbReference>
<keyword evidence="7" id="KW-1185">Reference proteome</keyword>